<evidence type="ECO:0000256" key="7">
    <source>
        <dbReference type="SAM" id="MobiDB-lite"/>
    </source>
</evidence>
<keyword evidence="3" id="KW-0805">Transcription regulation</keyword>
<dbReference type="SUPFAM" id="SSF57701">
    <property type="entry name" value="Zn2/Cys6 DNA-binding domain"/>
    <property type="match status" value="1"/>
</dbReference>
<dbReference type="PANTHER" id="PTHR36206:SF12">
    <property type="entry name" value="ASPERCRYPTIN BIOSYNTHESIS CLUSTER-SPECIFIC TRANSCRIPTION REGULATOR ATNN-RELATED"/>
    <property type="match status" value="1"/>
</dbReference>
<reference evidence="9" key="1">
    <citation type="journal article" date="2020" name="Stud. Mycol.">
        <title>101 Dothideomycetes genomes: a test case for predicting lifestyles and emergence of pathogens.</title>
        <authorList>
            <person name="Haridas S."/>
            <person name="Albert R."/>
            <person name="Binder M."/>
            <person name="Bloem J."/>
            <person name="Labutti K."/>
            <person name="Salamov A."/>
            <person name="Andreopoulos B."/>
            <person name="Baker S."/>
            <person name="Barry K."/>
            <person name="Bills G."/>
            <person name="Bluhm B."/>
            <person name="Cannon C."/>
            <person name="Castanera R."/>
            <person name="Culley D."/>
            <person name="Daum C."/>
            <person name="Ezra D."/>
            <person name="Gonzalez J."/>
            <person name="Henrissat B."/>
            <person name="Kuo A."/>
            <person name="Liang C."/>
            <person name="Lipzen A."/>
            <person name="Lutzoni F."/>
            <person name="Magnuson J."/>
            <person name="Mondo S."/>
            <person name="Nolan M."/>
            <person name="Ohm R."/>
            <person name="Pangilinan J."/>
            <person name="Park H.-J."/>
            <person name="Ramirez L."/>
            <person name="Alfaro M."/>
            <person name="Sun H."/>
            <person name="Tritt A."/>
            <person name="Yoshinaga Y."/>
            <person name="Zwiers L.-H."/>
            <person name="Turgeon B."/>
            <person name="Goodwin S."/>
            <person name="Spatafora J."/>
            <person name="Crous P."/>
            <person name="Grigoriev I."/>
        </authorList>
    </citation>
    <scope>NUCLEOTIDE SEQUENCE</scope>
    <source>
        <strain evidence="9">CBS 207.26</strain>
    </source>
</reference>
<dbReference type="EMBL" id="ML994713">
    <property type="protein sequence ID" value="KAF2176198.1"/>
    <property type="molecule type" value="Genomic_DNA"/>
</dbReference>
<evidence type="ECO:0000313" key="9">
    <source>
        <dbReference type="EMBL" id="KAF2176198.1"/>
    </source>
</evidence>
<dbReference type="PROSITE" id="PS00463">
    <property type="entry name" value="ZN2_CY6_FUNGAL_1"/>
    <property type="match status" value="1"/>
</dbReference>
<evidence type="ECO:0000256" key="4">
    <source>
        <dbReference type="ARBA" id="ARBA00023125"/>
    </source>
</evidence>
<evidence type="ECO:0000256" key="3">
    <source>
        <dbReference type="ARBA" id="ARBA00023015"/>
    </source>
</evidence>
<dbReference type="Pfam" id="PF11951">
    <property type="entry name" value="Fungal_trans_2"/>
    <property type="match status" value="1"/>
</dbReference>
<dbReference type="InterPro" id="IPR036864">
    <property type="entry name" value="Zn2-C6_fun-type_DNA-bd_sf"/>
</dbReference>
<sequence length="621" mass="68784">MDSSDVVRGKKRQRKKTPKTRSGCITCKIRRIKCDEAKPSCHKCTSTGRKCDGYMPNQPDVSNAGLHAPIVQAEVPRTTTNSTNAAIMVDLDEELAGVPYEPTIQLPLFSLGFPTTLLSGRAFHYYIHRSSLDLTGPLHSQVWRSYVLSVCATSPAIQHAVVALSGFHERYCYADIRPDEECWRSYYLAVKGVNALLHTSNDEHGRGKAVKETLVACAIFITIEILLGNTDAALKHLEGGLALIRQYLTPPASPPGTPKPTRSILLRPSQASSICKQTQGAISPLPESRLQLDDRTTDLIGFFARLDLQVLTFLPSQHKETSSERSSSPTSPLRPVDRPLPNVPSASLYRIIRQSLYWIEHFATHFKYSSPIPAKVISARDSLIKALQQWHSHFQTSVRSSDPIFCPDVEVDCDVAISNLLVAYHTTCLKLISSLESTESIFDTPTCRASFQSILENAELIITSRNPYLRVGRNDEKVARFFGLENCTVEPLYYVALKCRDSKMRRRAVVLLGCAGGGGVWDGGVIAGVAEHVVMVEEDGMKDESAEGPVEWVYGEYLYQGEGGVRGDGDDEEEDETVIPEENRAHNVFLSVDGGERTVDVECAFRDGDSGWRYQNAVLKY</sequence>
<dbReference type="InterPro" id="IPR001138">
    <property type="entry name" value="Zn2Cys6_DnaBD"/>
</dbReference>
<keyword evidence="10" id="KW-1185">Reference proteome</keyword>
<evidence type="ECO:0000256" key="1">
    <source>
        <dbReference type="ARBA" id="ARBA00022723"/>
    </source>
</evidence>
<dbReference type="AlphaFoldDB" id="A0A6A6DCL3"/>
<keyword evidence="1" id="KW-0479">Metal-binding</keyword>
<evidence type="ECO:0000256" key="5">
    <source>
        <dbReference type="ARBA" id="ARBA00023163"/>
    </source>
</evidence>
<dbReference type="PROSITE" id="PS50048">
    <property type="entry name" value="ZN2_CY6_FUNGAL_2"/>
    <property type="match status" value="1"/>
</dbReference>
<dbReference type="GO" id="GO:0000981">
    <property type="term" value="F:DNA-binding transcription factor activity, RNA polymerase II-specific"/>
    <property type="evidence" value="ECO:0007669"/>
    <property type="project" value="InterPro"/>
</dbReference>
<dbReference type="PANTHER" id="PTHR36206">
    <property type="entry name" value="ASPERCRYPTIN BIOSYNTHESIS CLUSTER-SPECIFIC TRANSCRIPTION REGULATOR ATNN-RELATED"/>
    <property type="match status" value="1"/>
</dbReference>
<feature type="compositionally biased region" description="Low complexity" evidence="7">
    <location>
        <begin position="324"/>
        <end position="334"/>
    </location>
</feature>
<accession>A0A6A6DCL3</accession>
<organism evidence="9 10">
    <name type="scientific">Zopfia rhizophila CBS 207.26</name>
    <dbReference type="NCBI Taxonomy" id="1314779"/>
    <lineage>
        <taxon>Eukaryota</taxon>
        <taxon>Fungi</taxon>
        <taxon>Dikarya</taxon>
        <taxon>Ascomycota</taxon>
        <taxon>Pezizomycotina</taxon>
        <taxon>Dothideomycetes</taxon>
        <taxon>Dothideomycetes incertae sedis</taxon>
        <taxon>Zopfiaceae</taxon>
        <taxon>Zopfia</taxon>
    </lineage>
</organism>
<dbReference type="SMART" id="SM00066">
    <property type="entry name" value="GAL4"/>
    <property type="match status" value="1"/>
</dbReference>
<feature type="region of interest" description="Disordered" evidence="7">
    <location>
        <begin position="319"/>
        <end position="339"/>
    </location>
</feature>
<keyword evidence="5" id="KW-0804">Transcription</keyword>
<keyword evidence="2" id="KW-0862">Zinc</keyword>
<dbReference type="Proteomes" id="UP000800200">
    <property type="component" value="Unassembled WGS sequence"/>
</dbReference>
<name>A0A6A6DCL3_9PEZI</name>
<dbReference type="OrthoDB" id="2593732at2759"/>
<evidence type="ECO:0000259" key="8">
    <source>
        <dbReference type="PROSITE" id="PS50048"/>
    </source>
</evidence>
<keyword evidence="4" id="KW-0238">DNA-binding</keyword>
<protein>
    <recommendedName>
        <fullName evidence="8">Zn(2)-C6 fungal-type domain-containing protein</fullName>
    </recommendedName>
</protein>
<proteinExistence type="predicted"/>
<evidence type="ECO:0000313" key="10">
    <source>
        <dbReference type="Proteomes" id="UP000800200"/>
    </source>
</evidence>
<dbReference type="GO" id="GO:0008270">
    <property type="term" value="F:zinc ion binding"/>
    <property type="evidence" value="ECO:0007669"/>
    <property type="project" value="InterPro"/>
</dbReference>
<dbReference type="Gene3D" id="4.10.240.10">
    <property type="entry name" value="Zn(2)-C6 fungal-type DNA-binding domain"/>
    <property type="match status" value="1"/>
</dbReference>
<dbReference type="CDD" id="cd00067">
    <property type="entry name" value="GAL4"/>
    <property type="match status" value="1"/>
</dbReference>
<keyword evidence="6" id="KW-0539">Nucleus</keyword>
<dbReference type="InterPro" id="IPR052360">
    <property type="entry name" value="Transcr_Regulatory_Proteins"/>
</dbReference>
<gene>
    <name evidence="9" type="ORF">K469DRAFT_36275</name>
</gene>
<dbReference type="GO" id="GO:0003677">
    <property type="term" value="F:DNA binding"/>
    <property type="evidence" value="ECO:0007669"/>
    <property type="project" value="UniProtKB-KW"/>
</dbReference>
<evidence type="ECO:0000256" key="6">
    <source>
        <dbReference type="ARBA" id="ARBA00023242"/>
    </source>
</evidence>
<dbReference type="InterPro" id="IPR021858">
    <property type="entry name" value="Fun_TF"/>
</dbReference>
<evidence type="ECO:0000256" key="2">
    <source>
        <dbReference type="ARBA" id="ARBA00022833"/>
    </source>
</evidence>
<dbReference type="Pfam" id="PF00172">
    <property type="entry name" value="Zn_clus"/>
    <property type="match status" value="1"/>
</dbReference>
<feature type="domain" description="Zn(2)-C6 fungal-type" evidence="8">
    <location>
        <begin position="23"/>
        <end position="51"/>
    </location>
</feature>